<dbReference type="Proteomes" id="UP000737018">
    <property type="component" value="Unassembled WGS sequence"/>
</dbReference>
<sequence>MRGKGDFKDPTHREPHQVINDARACPPSGAPSSSSSLRPVLHLHHEADRPCVDFDLDLRILETGKREEETT</sequence>
<evidence type="ECO:0000313" key="3">
    <source>
        <dbReference type="Proteomes" id="UP000737018"/>
    </source>
</evidence>
<dbReference type="AlphaFoldDB" id="A0A8J4QRR4"/>
<organism evidence="2 3">
    <name type="scientific">Castanea mollissima</name>
    <name type="common">Chinese chestnut</name>
    <dbReference type="NCBI Taxonomy" id="60419"/>
    <lineage>
        <taxon>Eukaryota</taxon>
        <taxon>Viridiplantae</taxon>
        <taxon>Streptophyta</taxon>
        <taxon>Embryophyta</taxon>
        <taxon>Tracheophyta</taxon>
        <taxon>Spermatophyta</taxon>
        <taxon>Magnoliopsida</taxon>
        <taxon>eudicotyledons</taxon>
        <taxon>Gunneridae</taxon>
        <taxon>Pentapetalae</taxon>
        <taxon>rosids</taxon>
        <taxon>fabids</taxon>
        <taxon>Fagales</taxon>
        <taxon>Fagaceae</taxon>
        <taxon>Castanea</taxon>
    </lineage>
</organism>
<feature type="compositionally biased region" description="Basic and acidic residues" evidence="1">
    <location>
        <begin position="1"/>
        <end position="16"/>
    </location>
</feature>
<protein>
    <submittedName>
        <fullName evidence="2">Uncharacterized protein</fullName>
    </submittedName>
</protein>
<gene>
    <name evidence="2" type="ORF">CMV_018102</name>
</gene>
<feature type="compositionally biased region" description="Low complexity" evidence="1">
    <location>
        <begin position="26"/>
        <end position="36"/>
    </location>
</feature>
<accession>A0A8J4QRR4</accession>
<feature type="region of interest" description="Disordered" evidence="1">
    <location>
        <begin position="1"/>
        <end position="38"/>
    </location>
</feature>
<name>A0A8J4QRR4_9ROSI</name>
<evidence type="ECO:0000256" key="1">
    <source>
        <dbReference type="SAM" id="MobiDB-lite"/>
    </source>
</evidence>
<proteinExistence type="predicted"/>
<evidence type="ECO:0000313" key="2">
    <source>
        <dbReference type="EMBL" id="KAF3956808.1"/>
    </source>
</evidence>
<dbReference type="EMBL" id="JRKL02002986">
    <property type="protein sequence ID" value="KAF3956808.1"/>
    <property type="molecule type" value="Genomic_DNA"/>
</dbReference>
<comment type="caution">
    <text evidence="2">The sequence shown here is derived from an EMBL/GenBank/DDBJ whole genome shotgun (WGS) entry which is preliminary data.</text>
</comment>
<keyword evidence="3" id="KW-1185">Reference proteome</keyword>
<reference evidence="2" key="1">
    <citation type="submission" date="2020-03" db="EMBL/GenBank/DDBJ databases">
        <title>Castanea mollissima Vanexum genome sequencing.</title>
        <authorList>
            <person name="Staton M."/>
        </authorList>
    </citation>
    <scope>NUCLEOTIDE SEQUENCE</scope>
    <source>
        <tissue evidence="2">Leaf</tissue>
    </source>
</reference>